<keyword evidence="2" id="KW-1185">Reference proteome</keyword>
<gene>
    <name evidence="1" type="ORF">A4U43_UnF1250</name>
</gene>
<dbReference type="AlphaFoldDB" id="A0A1R3L7K7"/>
<evidence type="ECO:0000313" key="1">
    <source>
        <dbReference type="EMBL" id="ONK55591.1"/>
    </source>
</evidence>
<sequence length="124" mass="14067">MNLFKGQRTGSCIFGLEAEYPKFDIGILTSRPSSPSSTLILVGRYRGRTEILSWEIDTEVWSTLRPSLIPPAEFHSLTLYQDTVYGLLSNGGVFMLQFKDLLESEDAAPRSLTFEQIRVQLLRH</sequence>
<protein>
    <submittedName>
        <fullName evidence="1">Uncharacterized protein</fullName>
    </submittedName>
</protein>
<proteinExistence type="predicted"/>
<evidence type="ECO:0000313" key="2">
    <source>
        <dbReference type="Proteomes" id="UP000243459"/>
    </source>
</evidence>
<dbReference type="EMBL" id="KV863363">
    <property type="protein sequence ID" value="ONK55591.1"/>
    <property type="molecule type" value="Genomic_DNA"/>
</dbReference>
<accession>A0A1R3L7K7</accession>
<reference evidence="2" key="1">
    <citation type="journal article" date="2017" name="Nat. Commun.">
        <title>The asparagus genome sheds light on the origin and evolution of a young Y chromosome.</title>
        <authorList>
            <person name="Harkess A."/>
            <person name="Zhou J."/>
            <person name="Xu C."/>
            <person name="Bowers J.E."/>
            <person name="Van der Hulst R."/>
            <person name="Ayyampalayam S."/>
            <person name="Mercati F."/>
            <person name="Riccardi P."/>
            <person name="McKain M.R."/>
            <person name="Kakrana A."/>
            <person name="Tang H."/>
            <person name="Ray J."/>
            <person name="Groenendijk J."/>
            <person name="Arikit S."/>
            <person name="Mathioni S.M."/>
            <person name="Nakano M."/>
            <person name="Shan H."/>
            <person name="Telgmann-Rauber A."/>
            <person name="Kanno A."/>
            <person name="Yue Z."/>
            <person name="Chen H."/>
            <person name="Li W."/>
            <person name="Chen Y."/>
            <person name="Xu X."/>
            <person name="Zhang Y."/>
            <person name="Luo S."/>
            <person name="Chen H."/>
            <person name="Gao J."/>
            <person name="Mao Z."/>
            <person name="Pires J.C."/>
            <person name="Luo M."/>
            <person name="Kudrna D."/>
            <person name="Wing R.A."/>
            <person name="Meyers B.C."/>
            <person name="Yi K."/>
            <person name="Kong H."/>
            <person name="Lavrijsen P."/>
            <person name="Sunseri F."/>
            <person name="Falavigna A."/>
            <person name="Ye Y."/>
            <person name="Leebens-Mack J.H."/>
            <person name="Chen G."/>
        </authorList>
    </citation>
    <scope>NUCLEOTIDE SEQUENCE [LARGE SCALE GENOMIC DNA]</scope>
    <source>
        <strain evidence="2">cv. DH0086</strain>
    </source>
</reference>
<organism evidence="1 2">
    <name type="scientific">Asparagus officinalis</name>
    <name type="common">Garden asparagus</name>
    <dbReference type="NCBI Taxonomy" id="4686"/>
    <lineage>
        <taxon>Eukaryota</taxon>
        <taxon>Viridiplantae</taxon>
        <taxon>Streptophyta</taxon>
        <taxon>Embryophyta</taxon>
        <taxon>Tracheophyta</taxon>
        <taxon>Spermatophyta</taxon>
        <taxon>Magnoliopsida</taxon>
        <taxon>Liliopsida</taxon>
        <taxon>Asparagales</taxon>
        <taxon>Asparagaceae</taxon>
        <taxon>Asparagoideae</taxon>
        <taxon>Asparagus</taxon>
    </lineage>
</organism>
<dbReference type="Gramene" id="ONK55591">
    <property type="protein sequence ID" value="ONK55591"/>
    <property type="gene ID" value="A4U43_UnF1250"/>
</dbReference>
<name>A0A1R3L7K7_ASPOF</name>
<dbReference type="Proteomes" id="UP000243459">
    <property type="component" value="Unassembled WGS sequence"/>
</dbReference>